<evidence type="ECO:0000256" key="6">
    <source>
        <dbReference type="ARBA" id="ARBA00022989"/>
    </source>
</evidence>
<dbReference type="RefSeq" id="WP_223006593.1">
    <property type="nucleotide sequence ID" value="NZ_CBDDPV010000001.1"/>
</dbReference>
<feature type="transmembrane region" description="Helical" evidence="8">
    <location>
        <begin position="71"/>
        <end position="92"/>
    </location>
</feature>
<dbReference type="InterPro" id="IPR000515">
    <property type="entry name" value="MetI-like"/>
</dbReference>
<dbReference type="PANTHER" id="PTHR43227:SF7">
    <property type="entry name" value="ARABINOOLIGOSACCHARIDES TRANSPORT SYSTEM PERMEASE PROTEIN ARAP"/>
    <property type="match status" value="1"/>
</dbReference>
<proteinExistence type="inferred from homology"/>
<evidence type="ECO:0000256" key="8">
    <source>
        <dbReference type="RuleBase" id="RU363032"/>
    </source>
</evidence>
<keyword evidence="5 8" id="KW-0812">Transmembrane</keyword>
<dbReference type="Pfam" id="PF00528">
    <property type="entry name" value="BPD_transp_1"/>
    <property type="match status" value="1"/>
</dbReference>
<gene>
    <name evidence="10" type="ORF">KVG22_17855</name>
</gene>
<keyword evidence="4" id="KW-1003">Cell membrane</keyword>
<evidence type="ECO:0000256" key="3">
    <source>
        <dbReference type="ARBA" id="ARBA00022448"/>
    </source>
</evidence>
<feature type="transmembrane region" description="Helical" evidence="8">
    <location>
        <begin position="158"/>
        <end position="179"/>
    </location>
</feature>
<feature type="transmembrane region" description="Helical" evidence="8">
    <location>
        <begin position="212"/>
        <end position="232"/>
    </location>
</feature>
<evidence type="ECO:0000256" key="4">
    <source>
        <dbReference type="ARBA" id="ARBA00022475"/>
    </source>
</evidence>
<dbReference type="CDD" id="cd06261">
    <property type="entry name" value="TM_PBP2"/>
    <property type="match status" value="1"/>
</dbReference>
<evidence type="ECO:0000313" key="10">
    <source>
        <dbReference type="EMBL" id="MBY8918473.1"/>
    </source>
</evidence>
<feature type="transmembrane region" description="Helical" evidence="8">
    <location>
        <begin position="104"/>
        <end position="124"/>
    </location>
</feature>
<dbReference type="PROSITE" id="PS50928">
    <property type="entry name" value="ABC_TM1"/>
    <property type="match status" value="1"/>
</dbReference>
<feature type="transmembrane region" description="Helical" evidence="8">
    <location>
        <begin position="12"/>
        <end position="29"/>
    </location>
</feature>
<dbReference type="InterPro" id="IPR050809">
    <property type="entry name" value="UgpAE/MalFG_permease"/>
</dbReference>
<dbReference type="SUPFAM" id="SSF161098">
    <property type="entry name" value="MetI-like"/>
    <property type="match status" value="1"/>
</dbReference>
<evidence type="ECO:0000256" key="1">
    <source>
        <dbReference type="ARBA" id="ARBA00004651"/>
    </source>
</evidence>
<geneLocation type="plasmid" evidence="10">
    <name>pR6_1</name>
</geneLocation>
<organism evidence="10 11">
    <name type="scientific">Nitratireductor rhodophyticola</name>
    <dbReference type="NCBI Taxonomy" id="2854036"/>
    <lineage>
        <taxon>Bacteria</taxon>
        <taxon>Pseudomonadati</taxon>
        <taxon>Pseudomonadota</taxon>
        <taxon>Alphaproteobacteria</taxon>
        <taxon>Hyphomicrobiales</taxon>
        <taxon>Phyllobacteriaceae</taxon>
        <taxon>Nitratireductor</taxon>
    </lineage>
</organism>
<keyword evidence="3 8" id="KW-0813">Transport</keyword>
<dbReference type="Proteomes" id="UP000777661">
    <property type="component" value="Unassembled WGS sequence"/>
</dbReference>
<feature type="domain" description="ABC transmembrane type-1" evidence="9">
    <location>
        <begin position="67"/>
        <end position="281"/>
    </location>
</feature>
<dbReference type="InterPro" id="IPR035906">
    <property type="entry name" value="MetI-like_sf"/>
</dbReference>
<keyword evidence="11" id="KW-1185">Reference proteome</keyword>
<keyword evidence="6 8" id="KW-1133">Transmembrane helix</keyword>
<accession>A0ABS7RFM8</accession>
<keyword evidence="7 8" id="KW-0472">Membrane</keyword>
<sequence>MIRSPLTNPYLLILPGFLLAAFIILWPLYQLGTISLNDVNRFGQLRGFNGVENYVAVFTDPDFLGALWRTFIWTGGIVFGTLIVSVPVAMILNEDFYGRSLARVIVMLPWAVSLTMTAIVWRWALNGESGMLNSGLQNIGLIDQNIQWLARASTAFPVQIMIGILVTIPFTTTIFLGGLSSIPDDLYEAAKLEGASRWQTFREITLPLMKPFLNISIVLNMIYVFNSFPIIWATTQGGPANSTDILVTYLYKLGFRFGKLGEASALSVMMFALLLAFTILYVALAMRRERT</sequence>
<comment type="similarity">
    <text evidence="2 8">Belongs to the binding-protein-dependent transport system permease family.</text>
</comment>
<comment type="subcellular location">
    <subcellularLocation>
        <location evidence="1 8">Cell membrane</location>
        <topology evidence="1 8">Multi-pass membrane protein</topology>
    </subcellularLocation>
</comment>
<name>A0ABS7RFM8_9HYPH</name>
<dbReference type="PANTHER" id="PTHR43227">
    <property type="entry name" value="BLL4140 PROTEIN"/>
    <property type="match status" value="1"/>
</dbReference>
<comment type="caution">
    <text evidence="10">The sequence shown here is derived from an EMBL/GenBank/DDBJ whole genome shotgun (WGS) entry which is preliminary data.</text>
</comment>
<evidence type="ECO:0000313" key="11">
    <source>
        <dbReference type="Proteomes" id="UP000777661"/>
    </source>
</evidence>
<feature type="transmembrane region" description="Helical" evidence="8">
    <location>
        <begin position="263"/>
        <end position="284"/>
    </location>
</feature>
<dbReference type="EMBL" id="JAHSQO010000006">
    <property type="protein sequence ID" value="MBY8918473.1"/>
    <property type="molecule type" value="Genomic_DNA"/>
</dbReference>
<evidence type="ECO:0000256" key="5">
    <source>
        <dbReference type="ARBA" id="ARBA00022692"/>
    </source>
</evidence>
<protein>
    <submittedName>
        <fullName evidence="10">Sugar ABC transporter permease</fullName>
    </submittedName>
</protein>
<reference evidence="10 11" key="1">
    <citation type="submission" date="2021-06" db="EMBL/GenBank/DDBJ databases">
        <title>Nitratireductor porphyridii sp. nov., isolated from a small marine red alga, Porphyridium purpureum in South Korea.</title>
        <authorList>
            <person name="Kim K.H."/>
            <person name="Kristyanto S."/>
            <person name="Jeon C.O."/>
        </authorList>
    </citation>
    <scope>NUCLEOTIDE SEQUENCE [LARGE SCALE GENOMIC DNA]</scope>
    <source>
        <strain evidence="10 11">R6</strain>
        <plasmid evidence="10">pR6_1</plasmid>
    </source>
</reference>
<dbReference type="Gene3D" id="1.10.3720.10">
    <property type="entry name" value="MetI-like"/>
    <property type="match status" value="1"/>
</dbReference>
<evidence type="ECO:0000259" key="9">
    <source>
        <dbReference type="PROSITE" id="PS50928"/>
    </source>
</evidence>
<evidence type="ECO:0000256" key="7">
    <source>
        <dbReference type="ARBA" id="ARBA00023136"/>
    </source>
</evidence>
<evidence type="ECO:0000256" key="2">
    <source>
        <dbReference type="ARBA" id="ARBA00009306"/>
    </source>
</evidence>
<keyword evidence="10" id="KW-0614">Plasmid</keyword>